<proteinExistence type="predicted"/>
<organism evidence="2 3">
    <name type="scientific">Batillaria attramentaria</name>
    <dbReference type="NCBI Taxonomy" id="370345"/>
    <lineage>
        <taxon>Eukaryota</taxon>
        <taxon>Metazoa</taxon>
        <taxon>Spiralia</taxon>
        <taxon>Lophotrochozoa</taxon>
        <taxon>Mollusca</taxon>
        <taxon>Gastropoda</taxon>
        <taxon>Caenogastropoda</taxon>
        <taxon>Sorbeoconcha</taxon>
        <taxon>Cerithioidea</taxon>
        <taxon>Batillariidae</taxon>
        <taxon>Batillaria</taxon>
    </lineage>
</organism>
<sequence>MAEQKSGFQQTDPVEVDLDGIEEALKFAEKMLQSDEAGYESIADSATAFPSSTPSDNRHPNWKPQDTSRSPVEVTDLTEEPYDPLREFLRNLPAKPSRYTLYNL</sequence>
<dbReference type="Proteomes" id="UP001519460">
    <property type="component" value="Unassembled WGS sequence"/>
</dbReference>
<gene>
    <name evidence="2" type="ORF">BaRGS_00007109</name>
</gene>
<evidence type="ECO:0000313" key="3">
    <source>
        <dbReference type="Proteomes" id="UP001519460"/>
    </source>
</evidence>
<feature type="region of interest" description="Disordered" evidence="1">
    <location>
        <begin position="37"/>
        <end position="78"/>
    </location>
</feature>
<accession>A0ABD0LRK5</accession>
<reference evidence="2 3" key="1">
    <citation type="journal article" date="2023" name="Sci. Data">
        <title>Genome assembly of the Korean intertidal mud-creeper Batillaria attramentaria.</title>
        <authorList>
            <person name="Patra A.K."/>
            <person name="Ho P.T."/>
            <person name="Jun S."/>
            <person name="Lee S.J."/>
            <person name="Kim Y."/>
            <person name="Won Y.J."/>
        </authorList>
    </citation>
    <scope>NUCLEOTIDE SEQUENCE [LARGE SCALE GENOMIC DNA]</scope>
    <source>
        <strain evidence="2">Wonlab-2016</strain>
    </source>
</reference>
<name>A0ABD0LRK5_9CAEN</name>
<evidence type="ECO:0000256" key="1">
    <source>
        <dbReference type="SAM" id="MobiDB-lite"/>
    </source>
</evidence>
<keyword evidence="3" id="KW-1185">Reference proteome</keyword>
<protein>
    <submittedName>
        <fullName evidence="2">Uncharacterized protein</fullName>
    </submittedName>
</protein>
<dbReference type="EMBL" id="JACVVK020000030">
    <property type="protein sequence ID" value="KAK7501678.1"/>
    <property type="molecule type" value="Genomic_DNA"/>
</dbReference>
<comment type="caution">
    <text evidence="2">The sequence shown here is derived from an EMBL/GenBank/DDBJ whole genome shotgun (WGS) entry which is preliminary data.</text>
</comment>
<dbReference type="AlphaFoldDB" id="A0ABD0LRK5"/>
<evidence type="ECO:0000313" key="2">
    <source>
        <dbReference type="EMBL" id="KAK7501678.1"/>
    </source>
</evidence>